<evidence type="ECO:0000256" key="2">
    <source>
        <dbReference type="SAM" id="MobiDB-lite"/>
    </source>
</evidence>
<keyword evidence="1" id="KW-0233">DNA recombination</keyword>
<evidence type="ECO:0000313" key="4">
    <source>
        <dbReference type="Proteomes" id="UP001428817"/>
    </source>
</evidence>
<dbReference type="Proteomes" id="UP001428817">
    <property type="component" value="Unassembled WGS sequence"/>
</dbReference>
<dbReference type="Gene3D" id="1.10.443.10">
    <property type="entry name" value="Intergrase catalytic core"/>
    <property type="match status" value="1"/>
</dbReference>
<dbReference type="SUPFAM" id="SSF56349">
    <property type="entry name" value="DNA breaking-rejoining enzymes"/>
    <property type="match status" value="1"/>
</dbReference>
<dbReference type="InterPro" id="IPR013762">
    <property type="entry name" value="Integrase-like_cat_sf"/>
</dbReference>
<keyword evidence="4" id="KW-1185">Reference proteome</keyword>
<organism evidence="3 4">
    <name type="scientific">Pseudonocardia eucalypti</name>
    <dbReference type="NCBI Taxonomy" id="648755"/>
    <lineage>
        <taxon>Bacteria</taxon>
        <taxon>Bacillati</taxon>
        <taxon>Actinomycetota</taxon>
        <taxon>Actinomycetes</taxon>
        <taxon>Pseudonocardiales</taxon>
        <taxon>Pseudonocardiaceae</taxon>
        <taxon>Pseudonocardia</taxon>
    </lineage>
</organism>
<dbReference type="CDD" id="cd00397">
    <property type="entry name" value="DNA_BRE_C"/>
    <property type="match status" value="1"/>
</dbReference>
<evidence type="ECO:0008006" key="5">
    <source>
        <dbReference type="Google" id="ProtNLM"/>
    </source>
</evidence>
<feature type="region of interest" description="Disordered" evidence="2">
    <location>
        <begin position="1"/>
        <end position="21"/>
    </location>
</feature>
<protein>
    <recommendedName>
        <fullName evidence="5">Tyr recombinase domain-containing protein</fullName>
    </recommendedName>
</protein>
<reference evidence="4" key="1">
    <citation type="journal article" date="2019" name="Int. J. Syst. Evol. Microbiol.">
        <title>The Global Catalogue of Microorganisms (GCM) 10K type strain sequencing project: providing services to taxonomists for standard genome sequencing and annotation.</title>
        <authorList>
            <consortium name="The Broad Institute Genomics Platform"/>
            <consortium name="The Broad Institute Genome Sequencing Center for Infectious Disease"/>
            <person name="Wu L."/>
            <person name="Ma J."/>
        </authorList>
    </citation>
    <scope>NUCLEOTIDE SEQUENCE [LARGE SCALE GENOMIC DNA]</scope>
    <source>
        <strain evidence="4">JCM 18303</strain>
    </source>
</reference>
<accession>A0ABP9QEF7</accession>
<comment type="caution">
    <text evidence="3">The sequence shown here is derived from an EMBL/GenBank/DDBJ whole genome shotgun (WGS) entry which is preliminary data.</text>
</comment>
<gene>
    <name evidence="3" type="ORF">GCM10023321_43570</name>
</gene>
<dbReference type="InterPro" id="IPR011010">
    <property type="entry name" value="DNA_brk_join_enz"/>
</dbReference>
<evidence type="ECO:0000313" key="3">
    <source>
        <dbReference type="EMBL" id="GAA5160581.1"/>
    </source>
</evidence>
<dbReference type="EMBL" id="BAABJP010000020">
    <property type="protein sequence ID" value="GAA5160581.1"/>
    <property type="molecule type" value="Genomic_DNA"/>
</dbReference>
<proteinExistence type="predicted"/>
<sequence length="123" mass="12940">MSPFEKMSPPAVAEKPVPVPSPEEITKLLGACQGAGFFERRDTAIIRMLLDTGVRASEAAGINLDSVDFNTCLACSSANPTCFSASPTYVLAERACDRVYQAATTATSVAPHGATPRTMARST</sequence>
<evidence type="ECO:0000256" key="1">
    <source>
        <dbReference type="ARBA" id="ARBA00023172"/>
    </source>
</evidence>
<name>A0ABP9QEF7_9PSEU</name>